<protein>
    <submittedName>
        <fullName evidence="1">Uncharacterized protein</fullName>
    </submittedName>
</protein>
<keyword evidence="2" id="KW-1185">Reference proteome</keyword>
<dbReference type="EMBL" id="VXIS01000340">
    <property type="protein sequence ID" value="KAA8894430.1"/>
    <property type="molecule type" value="Genomic_DNA"/>
</dbReference>
<organism evidence="1 2">
    <name type="scientific">Sphaerosporella brunnea</name>
    <dbReference type="NCBI Taxonomy" id="1250544"/>
    <lineage>
        <taxon>Eukaryota</taxon>
        <taxon>Fungi</taxon>
        <taxon>Dikarya</taxon>
        <taxon>Ascomycota</taxon>
        <taxon>Pezizomycotina</taxon>
        <taxon>Pezizomycetes</taxon>
        <taxon>Pezizales</taxon>
        <taxon>Pyronemataceae</taxon>
        <taxon>Sphaerosporella</taxon>
    </lineage>
</organism>
<accession>A0A5J5EGC6</accession>
<sequence length="105" mass="12105">MLRKLRLVAAGTQRLILFPLLIPNRHSQEILRAWRFGLKLNRDIGASCSSGEFPVATPLEHSSMLHGWWSPAKRRLQFETQRESMTLRMRLYAACMYVAYGEALS</sequence>
<proteinExistence type="predicted"/>
<dbReference type="Proteomes" id="UP000326924">
    <property type="component" value="Unassembled WGS sequence"/>
</dbReference>
<comment type="caution">
    <text evidence="1">The sequence shown here is derived from an EMBL/GenBank/DDBJ whole genome shotgun (WGS) entry which is preliminary data.</text>
</comment>
<dbReference type="InParanoid" id="A0A5J5EGC6"/>
<gene>
    <name evidence="1" type="ORF">FN846DRAFT_895091</name>
</gene>
<dbReference type="AlphaFoldDB" id="A0A5J5EGC6"/>
<reference evidence="1 2" key="1">
    <citation type="submission" date="2019-09" db="EMBL/GenBank/DDBJ databases">
        <title>Draft genome of the ectomycorrhizal ascomycete Sphaerosporella brunnea.</title>
        <authorList>
            <consortium name="DOE Joint Genome Institute"/>
            <person name="Benucci G.M."/>
            <person name="Marozzi G."/>
            <person name="Antonielli L."/>
            <person name="Sanchez S."/>
            <person name="Marco P."/>
            <person name="Wang X."/>
            <person name="Falini L.B."/>
            <person name="Barry K."/>
            <person name="Haridas S."/>
            <person name="Lipzen A."/>
            <person name="Labutti K."/>
            <person name="Grigoriev I.V."/>
            <person name="Murat C."/>
            <person name="Martin F."/>
            <person name="Albertini E."/>
            <person name="Donnini D."/>
            <person name="Bonito G."/>
        </authorList>
    </citation>
    <scope>NUCLEOTIDE SEQUENCE [LARGE SCALE GENOMIC DNA]</scope>
    <source>
        <strain evidence="1 2">Sb_GMNB300</strain>
    </source>
</reference>
<name>A0A5J5EGC6_9PEZI</name>
<evidence type="ECO:0000313" key="1">
    <source>
        <dbReference type="EMBL" id="KAA8894430.1"/>
    </source>
</evidence>
<evidence type="ECO:0000313" key="2">
    <source>
        <dbReference type="Proteomes" id="UP000326924"/>
    </source>
</evidence>